<organism evidence="8 9">
    <name type="scientific">Lupinus luteus</name>
    <name type="common">European yellow lupine</name>
    <dbReference type="NCBI Taxonomy" id="3873"/>
    <lineage>
        <taxon>Eukaryota</taxon>
        <taxon>Viridiplantae</taxon>
        <taxon>Streptophyta</taxon>
        <taxon>Embryophyta</taxon>
        <taxon>Tracheophyta</taxon>
        <taxon>Spermatophyta</taxon>
        <taxon>Magnoliopsida</taxon>
        <taxon>eudicotyledons</taxon>
        <taxon>Gunneridae</taxon>
        <taxon>Pentapetalae</taxon>
        <taxon>rosids</taxon>
        <taxon>fabids</taxon>
        <taxon>Fabales</taxon>
        <taxon>Fabaceae</taxon>
        <taxon>Papilionoideae</taxon>
        <taxon>50 kb inversion clade</taxon>
        <taxon>genistoids sensu lato</taxon>
        <taxon>core genistoids</taxon>
        <taxon>Genisteae</taxon>
        <taxon>Lupinus</taxon>
    </lineage>
</organism>
<dbReference type="InterPro" id="IPR017887">
    <property type="entry name" value="TF_TCP_subgr"/>
</dbReference>
<proteinExistence type="predicted"/>
<comment type="subcellular location">
    <subcellularLocation>
        <location evidence="1">Nucleus</location>
    </subcellularLocation>
</comment>
<gene>
    <name evidence="8" type="ORF">LLUT_LOCUS35085</name>
</gene>
<keyword evidence="5" id="KW-0539">Nucleus</keyword>
<feature type="domain" description="TCP" evidence="7">
    <location>
        <begin position="22"/>
        <end position="76"/>
    </location>
</feature>
<keyword evidence="2" id="KW-0805">Transcription regulation</keyword>
<feature type="region of interest" description="Disordered" evidence="6">
    <location>
        <begin position="75"/>
        <end position="101"/>
    </location>
</feature>
<evidence type="ECO:0000256" key="1">
    <source>
        <dbReference type="ARBA" id="ARBA00004123"/>
    </source>
</evidence>
<dbReference type="PANTHER" id="PTHR31072">
    <property type="entry name" value="TRANSCRIPTION FACTOR TCP4-RELATED"/>
    <property type="match status" value="1"/>
</dbReference>
<dbReference type="EMBL" id="CAXHTB010000025">
    <property type="protein sequence ID" value="CAL0334025.1"/>
    <property type="molecule type" value="Genomic_DNA"/>
</dbReference>
<dbReference type="InterPro" id="IPR005333">
    <property type="entry name" value="Transcription_factor_TCP"/>
</dbReference>
<sequence length="135" mass="15097">MSSFSAKQPKPMKTKVPYSKATKDRHTKVDGRESRVLLPPLCAARVFQLTRELGYKTHGETIEWLLRKAEPSIATARISSSSVNGSRSLNSDVDEDKSGGQGTFQSLEFDWFSKRGVEFSANEIAVFQSMMTKFT</sequence>
<dbReference type="PANTHER" id="PTHR31072:SF243">
    <property type="entry name" value="TRANSCRIPTION FACTOR PCF1-LIKE"/>
    <property type="match status" value="1"/>
</dbReference>
<dbReference type="GO" id="GO:0005634">
    <property type="term" value="C:nucleus"/>
    <property type="evidence" value="ECO:0007669"/>
    <property type="project" value="UniProtKB-SubCell"/>
</dbReference>
<name>A0AAV1YJB3_LUPLU</name>
<feature type="region of interest" description="Disordered" evidence="6">
    <location>
        <begin position="1"/>
        <end position="32"/>
    </location>
</feature>
<feature type="compositionally biased region" description="Low complexity" evidence="6">
    <location>
        <begin position="79"/>
        <end position="91"/>
    </location>
</feature>
<dbReference type="PROSITE" id="PS51369">
    <property type="entry name" value="TCP"/>
    <property type="match status" value="1"/>
</dbReference>
<keyword evidence="9" id="KW-1185">Reference proteome</keyword>
<evidence type="ECO:0000313" key="8">
    <source>
        <dbReference type="EMBL" id="CAL0334025.1"/>
    </source>
</evidence>
<keyword evidence="4" id="KW-0804">Transcription</keyword>
<feature type="compositionally biased region" description="Basic and acidic residues" evidence="6">
    <location>
        <begin position="21"/>
        <end position="32"/>
    </location>
</feature>
<dbReference type="Pfam" id="PF03634">
    <property type="entry name" value="TCP"/>
    <property type="match status" value="1"/>
</dbReference>
<evidence type="ECO:0000256" key="5">
    <source>
        <dbReference type="ARBA" id="ARBA00023242"/>
    </source>
</evidence>
<evidence type="ECO:0000256" key="2">
    <source>
        <dbReference type="ARBA" id="ARBA00023015"/>
    </source>
</evidence>
<keyword evidence="3" id="KW-0238">DNA-binding</keyword>
<evidence type="ECO:0000256" key="4">
    <source>
        <dbReference type="ARBA" id="ARBA00023163"/>
    </source>
</evidence>
<dbReference type="Proteomes" id="UP001497480">
    <property type="component" value="Unassembled WGS sequence"/>
</dbReference>
<evidence type="ECO:0000256" key="6">
    <source>
        <dbReference type="SAM" id="MobiDB-lite"/>
    </source>
</evidence>
<dbReference type="GO" id="GO:0003700">
    <property type="term" value="F:DNA-binding transcription factor activity"/>
    <property type="evidence" value="ECO:0007669"/>
    <property type="project" value="InterPro"/>
</dbReference>
<evidence type="ECO:0000313" key="9">
    <source>
        <dbReference type="Proteomes" id="UP001497480"/>
    </source>
</evidence>
<reference evidence="8 9" key="1">
    <citation type="submission" date="2024-03" db="EMBL/GenBank/DDBJ databases">
        <authorList>
            <person name="Martinez-Hernandez J."/>
        </authorList>
    </citation>
    <scope>NUCLEOTIDE SEQUENCE [LARGE SCALE GENOMIC DNA]</scope>
</reference>
<comment type="caution">
    <text evidence="8">The sequence shown here is derived from an EMBL/GenBank/DDBJ whole genome shotgun (WGS) entry which is preliminary data.</text>
</comment>
<protein>
    <recommendedName>
        <fullName evidence="7">TCP domain-containing protein</fullName>
    </recommendedName>
</protein>
<dbReference type="GO" id="GO:0043565">
    <property type="term" value="F:sequence-specific DNA binding"/>
    <property type="evidence" value="ECO:0007669"/>
    <property type="project" value="TreeGrafter"/>
</dbReference>
<dbReference type="AlphaFoldDB" id="A0AAV1YJB3"/>
<evidence type="ECO:0000259" key="7">
    <source>
        <dbReference type="PROSITE" id="PS51369"/>
    </source>
</evidence>
<accession>A0AAV1YJB3</accession>
<evidence type="ECO:0000256" key="3">
    <source>
        <dbReference type="ARBA" id="ARBA00023125"/>
    </source>
</evidence>